<dbReference type="AlphaFoldDB" id="A0A0R3E3D8"/>
<protein>
    <recommendedName>
        <fullName evidence="1">CHAT domain-containing protein</fullName>
    </recommendedName>
</protein>
<reference evidence="2 3" key="1">
    <citation type="submission" date="2015-09" db="EMBL/GenBank/DDBJ databases">
        <title>Draft Genome Sequence of Bradyrhizobium manausense Strain BR 3351T, a Novel Symbiotic Nitrogen-Fixing Alphaproteobacterium Isolated from Brazilian Amazon Rain Forest.</title>
        <authorList>
            <person name="De Araujo J.L."/>
            <person name="Zilli J.E."/>
        </authorList>
    </citation>
    <scope>NUCLEOTIDE SEQUENCE [LARGE SCALE GENOMIC DNA]</scope>
    <source>
        <strain evidence="2 3">BR3351</strain>
    </source>
</reference>
<accession>A0A0R3E3D8</accession>
<dbReference type="EMBL" id="LJYG01000023">
    <property type="protein sequence ID" value="KRQ16713.1"/>
    <property type="molecule type" value="Genomic_DNA"/>
</dbReference>
<sequence>MPRAGAIFVYDKTLAFDPLIDEERSLLLGIRARRFGDSFPFELFPDRHNAISTKLRVAETDGGFQVNTLEASGRALQGLKVTARSADDEQSIIFPRLGSEHEVRIVWQINLESKEPVAVVRIKEPGRFLTKLERGTSAQFDLAETKTISLNVKLGDGIRLNTRGEAYAHIVLFRLVDCSEASIDLRCQYIDSSLTITVETARRVEATFLVRPSARKDLQFMSGHPSVSRRLSEIAIVVGPPFQPRFSLDICSALTASGDVPLSMRPVLGPPRSSFPLVTIGTADKAVWPVVGRVSEDILQRSVRGIIYVGEAPPSAIDECLNSENIEFVGVISESRRKLRRLLRNSVLRDQNFAKDRPAFGRHGQKDVGALFVQSAARSWNALDEFVVKAVQTRLSEFSEQFVSSWKDHLDARLPALPFCRDLGVSMMLSVANRHRGRCMRDSGSTELDYNILLEKKLWLFEDEQTVIDDREDLILDIALRTTAEYLAVRSYVDLLDYANSEDLEQVAREEQSSEWPRADADAYAEAWLAGAAGNREKFTNAARPLARRALADSQNAQQVLRSIATALLHNYRNGSPEERARRAGLAAINPLVIVLATGGNDDRDLGLEISGTYWASYAASFSGNKPGILLPTLVRRHQIAEALRHQKAIRLAIGMMDETEEAQQLDLRLKRTSLGQLTASQLCPAVLKVLANANADRVIAFSPLNLDFMPFDTSILGLERPLVRLPVSTDIVGNFLLVNAAAISATLSEGSNSAAILVPIGRATAVEAWAAGVGDQIGELAPLWGFTPNTVRPTSTEQELLELIQSAELVFFIGHATAGYGVAPGALDLGHLELTFARLQELEWTGKLAFFFGCETGAIDVPESDLAAMLLSRGARAVLGTTAEINTDIVNAFLGSFLSDASSGVPLDYAFFAARRETVIAEALLHEGMDWDAALIRAHEVTRARPGHTPFAAVLADVGISWEDAYARAVFSLSITMAGGAATRLR</sequence>
<dbReference type="Proteomes" id="UP000051936">
    <property type="component" value="Unassembled WGS sequence"/>
</dbReference>
<evidence type="ECO:0000259" key="1">
    <source>
        <dbReference type="Pfam" id="PF12770"/>
    </source>
</evidence>
<name>A0A0R3E3D8_9BRAD</name>
<dbReference type="Pfam" id="PF12770">
    <property type="entry name" value="CHAT"/>
    <property type="match status" value="1"/>
</dbReference>
<organism evidence="2 3">
    <name type="scientific">Bradyrhizobium manausense</name>
    <dbReference type="NCBI Taxonomy" id="989370"/>
    <lineage>
        <taxon>Bacteria</taxon>
        <taxon>Pseudomonadati</taxon>
        <taxon>Pseudomonadota</taxon>
        <taxon>Alphaproteobacteria</taxon>
        <taxon>Hyphomicrobiales</taxon>
        <taxon>Nitrobacteraceae</taxon>
        <taxon>Bradyrhizobium</taxon>
    </lineage>
</organism>
<keyword evidence="3" id="KW-1185">Reference proteome</keyword>
<feature type="domain" description="CHAT" evidence="1">
    <location>
        <begin position="789"/>
        <end position="932"/>
    </location>
</feature>
<gene>
    <name evidence="2" type="ORF">AOQ71_04565</name>
</gene>
<comment type="caution">
    <text evidence="2">The sequence shown here is derived from an EMBL/GenBank/DDBJ whole genome shotgun (WGS) entry which is preliminary data.</text>
</comment>
<dbReference type="RefSeq" id="WP_057742468.1">
    <property type="nucleotide sequence ID" value="NZ_LJYG01000023.1"/>
</dbReference>
<evidence type="ECO:0000313" key="3">
    <source>
        <dbReference type="Proteomes" id="UP000051936"/>
    </source>
</evidence>
<proteinExistence type="predicted"/>
<evidence type="ECO:0000313" key="2">
    <source>
        <dbReference type="EMBL" id="KRQ16713.1"/>
    </source>
</evidence>
<dbReference type="InterPro" id="IPR024983">
    <property type="entry name" value="CHAT_dom"/>
</dbReference>